<organism evidence="10 11">
    <name type="scientific">Rhodobium gokarnense</name>
    <dbReference type="NCBI Taxonomy" id="364296"/>
    <lineage>
        <taxon>Bacteria</taxon>
        <taxon>Pseudomonadati</taxon>
        <taxon>Pseudomonadota</taxon>
        <taxon>Alphaproteobacteria</taxon>
        <taxon>Hyphomicrobiales</taxon>
        <taxon>Rhodobiaceae</taxon>
        <taxon>Rhodobium</taxon>
    </lineage>
</organism>
<gene>
    <name evidence="10" type="ORF">M2319_001751</name>
</gene>
<dbReference type="InterPro" id="IPR016047">
    <property type="entry name" value="M23ase_b-sheet_dom"/>
</dbReference>
<dbReference type="InterPro" id="IPR011055">
    <property type="entry name" value="Dup_hybrid_motif"/>
</dbReference>
<keyword evidence="4 10" id="KW-0378">Hydrolase</keyword>
<dbReference type="RefSeq" id="WP_264601077.1">
    <property type="nucleotide sequence ID" value="NZ_JAOQNS010000004.1"/>
</dbReference>
<keyword evidence="8" id="KW-0812">Transmembrane</keyword>
<feature type="transmembrane region" description="Helical" evidence="8">
    <location>
        <begin position="37"/>
        <end position="62"/>
    </location>
</feature>
<evidence type="ECO:0000259" key="9">
    <source>
        <dbReference type="Pfam" id="PF01551"/>
    </source>
</evidence>
<evidence type="ECO:0000256" key="2">
    <source>
        <dbReference type="ARBA" id="ARBA00022670"/>
    </source>
</evidence>
<evidence type="ECO:0000313" key="10">
    <source>
        <dbReference type="EMBL" id="MCW2307420.1"/>
    </source>
</evidence>
<dbReference type="PANTHER" id="PTHR21666:SF288">
    <property type="entry name" value="CELL DIVISION PROTEIN YTFB"/>
    <property type="match status" value="1"/>
</dbReference>
<reference evidence="11" key="1">
    <citation type="submission" date="2023-07" db="EMBL/GenBank/DDBJ databases">
        <title>Genome sequencing of Purple Non-Sulfur Bacteria from various extreme environments.</title>
        <authorList>
            <person name="Mayer M."/>
        </authorList>
    </citation>
    <scope>NUCLEOTIDE SEQUENCE [LARGE SCALE GENOMIC DNA]</scope>
    <source>
        <strain evidence="11">DSM 17935</strain>
    </source>
</reference>
<evidence type="ECO:0000313" key="11">
    <source>
        <dbReference type="Proteomes" id="UP001209755"/>
    </source>
</evidence>
<feature type="compositionally biased region" description="Basic and acidic residues" evidence="7">
    <location>
        <begin position="184"/>
        <end position="193"/>
    </location>
</feature>
<dbReference type="Proteomes" id="UP001209755">
    <property type="component" value="Unassembled WGS sequence"/>
</dbReference>
<evidence type="ECO:0000256" key="6">
    <source>
        <dbReference type="ARBA" id="ARBA00023049"/>
    </source>
</evidence>
<proteinExistence type="predicted"/>
<keyword evidence="5" id="KW-0862">Zinc</keyword>
<keyword evidence="3" id="KW-0479">Metal-binding</keyword>
<dbReference type="InterPro" id="IPR050570">
    <property type="entry name" value="Cell_wall_metabolism_enzyme"/>
</dbReference>
<keyword evidence="8" id="KW-1133">Transmembrane helix</keyword>
<dbReference type="EMBL" id="JAOQNS010000004">
    <property type="protein sequence ID" value="MCW2307420.1"/>
    <property type="molecule type" value="Genomic_DNA"/>
</dbReference>
<feature type="region of interest" description="Disordered" evidence="7">
    <location>
        <begin position="148"/>
        <end position="197"/>
    </location>
</feature>
<evidence type="ECO:0000256" key="5">
    <source>
        <dbReference type="ARBA" id="ARBA00022833"/>
    </source>
</evidence>
<keyword evidence="8" id="KW-0472">Membrane</keyword>
<name>A0ABT3HAJ2_9HYPH</name>
<dbReference type="CDD" id="cd12797">
    <property type="entry name" value="M23_peptidase"/>
    <property type="match status" value="1"/>
</dbReference>
<keyword evidence="11" id="KW-1185">Reference proteome</keyword>
<dbReference type="Pfam" id="PF01551">
    <property type="entry name" value="Peptidase_M23"/>
    <property type="match status" value="1"/>
</dbReference>
<keyword evidence="2" id="KW-0645">Protease</keyword>
<dbReference type="SUPFAM" id="SSF51261">
    <property type="entry name" value="Duplicated hybrid motif"/>
    <property type="match status" value="1"/>
</dbReference>
<evidence type="ECO:0000256" key="4">
    <source>
        <dbReference type="ARBA" id="ARBA00022801"/>
    </source>
</evidence>
<comment type="caution">
    <text evidence="10">The sequence shown here is derived from an EMBL/GenBank/DDBJ whole genome shotgun (WGS) entry which is preliminary data.</text>
</comment>
<sequence length="433" mass="46981">METRAAGTPKAFGRRKDHHQIIFAKGERITSVTLNPLMVGAIAGLLTLFAVVYLGATTYLFFRDDLIGAAMARQARMQHAYEDRIAALRSEVDRITSRQLIDQESFEIKLDRLLAKQNALSDRQVLVTQVIEQARKNGIELASTIVPQPKPGVDLDDPDVTGGIGGELEPAEPMKSSMALPSDEEARADDPERYGSPYAKKLDTVATDMTAMLNEQGNALDALALAAETDVNRFEKVLKRIGVRLAKADPMAGDDADNTATGGPFVPLSPNGFADRIKRAETAITRLTQIRKATTAIPLRKPIGNAPVTSRYGPRIDPFLGRPAMHTGIDFRGTTGTRVNATANGRVVIAGRKGGYGNTVEIDHGRGLRSRYSHLSRISVKRGQRVVIGQKIGEVGSTGRSTGPHLHYETRVGKKTINPMLYLSAGRKLGNLL</sequence>
<evidence type="ECO:0000256" key="8">
    <source>
        <dbReference type="SAM" id="Phobius"/>
    </source>
</evidence>
<accession>A0ABT3HAJ2</accession>
<dbReference type="PANTHER" id="PTHR21666">
    <property type="entry name" value="PEPTIDASE-RELATED"/>
    <property type="match status" value="1"/>
</dbReference>
<dbReference type="GO" id="GO:0016787">
    <property type="term" value="F:hydrolase activity"/>
    <property type="evidence" value="ECO:0007669"/>
    <property type="project" value="UniProtKB-KW"/>
</dbReference>
<evidence type="ECO:0000256" key="1">
    <source>
        <dbReference type="ARBA" id="ARBA00001947"/>
    </source>
</evidence>
<comment type="cofactor">
    <cofactor evidence="1">
        <name>Zn(2+)</name>
        <dbReference type="ChEBI" id="CHEBI:29105"/>
    </cofactor>
</comment>
<protein>
    <submittedName>
        <fullName evidence="10">Murein DD-endopeptidase MepM/ murein hydrolase activator NlpD</fullName>
    </submittedName>
</protein>
<evidence type="ECO:0000256" key="7">
    <source>
        <dbReference type="SAM" id="MobiDB-lite"/>
    </source>
</evidence>
<feature type="domain" description="M23ase beta-sheet core" evidence="9">
    <location>
        <begin position="325"/>
        <end position="419"/>
    </location>
</feature>
<evidence type="ECO:0000256" key="3">
    <source>
        <dbReference type="ARBA" id="ARBA00022723"/>
    </source>
</evidence>
<keyword evidence="6" id="KW-0482">Metalloprotease</keyword>
<dbReference type="Gene3D" id="2.70.70.10">
    <property type="entry name" value="Glucose Permease (Domain IIA)"/>
    <property type="match status" value="1"/>
</dbReference>